<accession>A0ACC7P3B4</accession>
<keyword evidence="2" id="KW-1185">Reference proteome</keyword>
<sequence length="185" mass="20845">MNWDSVFEVCYRKHPGAEAEELMRFAGEWSKPLSQAEKADITGRQRNPFPVTDPLHSLYRPFDPGLWALPALPLPALYLDFLSYSNGGEFGNGERFFQFFGTDDLRAMMLAYEFPQYMPGGVPFAMDGSGHHYIWDMRSPHGSGEYPILAAHSGNLGYDDAARVADSFEELCRGTESVEDILYKS</sequence>
<reference evidence="1" key="1">
    <citation type="submission" date="2024-12" db="EMBL/GenBank/DDBJ databases">
        <authorList>
            <person name="Wu N."/>
        </authorList>
    </citation>
    <scope>NUCLEOTIDE SEQUENCE</scope>
    <source>
        <strain evidence="1">P15</strain>
    </source>
</reference>
<dbReference type="Proteomes" id="UP001631969">
    <property type="component" value="Unassembled WGS sequence"/>
</dbReference>
<organism evidence="1 2">
    <name type="scientific">Paenibacillus mesotrionivorans</name>
    <dbReference type="NCBI Taxonomy" id="3160968"/>
    <lineage>
        <taxon>Bacteria</taxon>
        <taxon>Bacillati</taxon>
        <taxon>Bacillota</taxon>
        <taxon>Bacilli</taxon>
        <taxon>Bacillales</taxon>
        <taxon>Paenibacillaceae</taxon>
        <taxon>Paenibacillus</taxon>
    </lineage>
</organism>
<dbReference type="EMBL" id="JBJURJ010000015">
    <property type="protein sequence ID" value="MFM9330806.1"/>
    <property type="molecule type" value="Genomic_DNA"/>
</dbReference>
<name>A0ACC7P3B4_9BACL</name>
<evidence type="ECO:0000313" key="2">
    <source>
        <dbReference type="Proteomes" id="UP001631969"/>
    </source>
</evidence>
<gene>
    <name evidence="1" type="ORF">ACI1P1_21180</name>
</gene>
<comment type="caution">
    <text evidence="1">The sequence shown here is derived from an EMBL/GenBank/DDBJ whole genome shotgun (WGS) entry which is preliminary data.</text>
</comment>
<proteinExistence type="predicted"/>
<evidence type="ECO:0000313" key="1">
    <source>
        <dbReference type="EMBL" id="MFM9330806.1"/>
    </source>
</evidence>
<protein>
    <submittedName>
        <fullName evidence="1">SMI1/KNR4 family protein</fullName>
    </submittedName>
</protein>